<dbReference type="Proteomes" id="UP000070250">
    <property type="component" value="Chromosome"/>
</dbReference>
<dbReference type="PROSITE" id="PS50112">
    <property type="entry name" value="PAS"/>
    <property type="match status" value="1"/>
</dbReference>
<evidence type="ECO:0000256" key="13">
    <source>
        <dbReference type="ARBA" id="ARBA00023014"/>
    </source>
</evidence>
<dbReference type="SUPFAM" id="SSF55874">
    <property type="entry name" value="ATPase domain of HSP90 chaperone/DNA topoisomerase II/histidine kinase"/>
    <property type="match status" value="1"/>
</dbReference>
<feature type="domain" description="Histidine kinase" evidence="17">
    <location>
        <begin position="385"/>
        <end position="473"/>
    </location>
</feature>
<dbReference type="InterPro" id="IPR011006">
    <property type="entry name" value="CheY-like_superfamily"/>
</dbReference>
<dbReference type="SMART" id="SM00091">
    <property type="entry name" value="PAS"/>
    <property type="match status" value="1"/>
</dbReference>
<dbReference type="InterPro" id="IPR001789">
    <property type="entry name" value="Sig_transdc_resp-reg_receiver"/>
</dbReference>
<dbReference type="Pfam" id="PF02518">
    <property type="entry name" value="HATPase_c"/>
    <property type="match status" value="1"/>
</dbReference>
<dbReference type="InterPro" id="IPR001610">
    <property type="entry name" value="PAC"/>
</dbReference>
<dbReference type="SMART" id="SM00387">
    <property type="entry name" value="HATPase_c"/>
    <property type="match status" value="1"/>
</dbReference>
<dbReference type="CDD" id="cd16917">
    <property type="entry name" value="HATPase_UhpB-NarQ-NarX-like"/>
    <property type="match status" value="1"/>
</dbReference>
<evidence type="ECO:0000256" key="15">
    <source>
        <dbReference type="ARBA" id="ARBA00030800"/>
    </source>
</evidence>
<dbReference type="InterPro" id="IPR013656">
    <property type="entry name" value="PAS_4"/>
</dbReference>
<evidence type="ECO:0000256" key="16">
    <source>
        <dbReference type="PROSITE-ProRule" id="PRU00169"/>
    </source>
</evidence>
<dbReference type="CDD" id="cd00130">
    <property type="entry name" value="PAS"/>
    <property type="match status" value="1"/>
</dbReference>
<feature type="domain" description="Response regulatory" evidence="18">
    <location>
        <begin position="10"/>
        <end position="126"/>
    </location>
</feature>
<dbReference type="GO" id="GO:0000155">
    <property type="term" value="F:phosphorelay sensor kinase activity"/>
    <property type="evidence" value="ECO:0007669"/>
    <property type="project" value="InterPro"/>
</dbReference>
<keyword evidence="7" id="KW-0963">Cytoplasm</keyword>
<evidence type="ECO:0000256" key="7">
    <source>
        <dbReference type="ARBA" id="ARBA00022490"/>
    </source>
</evidence>
<evidence type="ECO:0000256" key="11">
    <source>
        <dbReference type="ARBA" id="ARBA00023004"/>
    </source>
</evidence>
<dbReference type="KEGG" id="sdf:ACG33_12905"/>
<keyword evidence="9" id="KW-0479">Metal-binding</keyword>
<feature type="domain" description="PAS" evidence="19">
    <location>
        <begin position="144"/>
        <end position="214"/>
    </location>
</feature>
<dbReference type="InterPro" id="IPR011712">
    <property type="entry name" value="Sig_transdc_His_kin_sub3_dim/P"/>
</dbReference>
<keyword evidence="12" id="KW-0902">Two-component regulatory system</keyword>
<sequence length="485" mass="53707">MDEDMTVHLRFVLLEDDSSDAELIRFELARNGLAVEWLHAVSEGDFRKALDAPPPDLVLADYTLPGFDGLAALKIAMERCRDVPFIFVSGSLGEERAIEALKSGATDYVLKDRLQRLPAVVKRALTEARERRERRLAETALEEQRILLGTLIDNLPQIIYAVDADNRLTVINAALLKLAPCKAGDILGRRLSEIWKDEDTEEIEALAADSMRTARPLIDQERARIAPNGSMIWYTLTLMPLRDQKSVSGLVATIQDVTARKVLEQEILEISNREQRRLGSDLHDGLGQELTGLSLLVKGLEMQVSRESPQYLAQITKISGLLAQAIQSTRSLARGLTPVNLEHGGLPEALKLLAEHCSDIYNLSCTFDNGALKLPELEESAATHLYRIAQEATTNAARHARARAISIELRYTARRLHLIITDDGIGLSTALARGAPGMGLKIMEYRARMLGGTITFEEPGKGTRIALSAPLQMLRRTKELARRGM</sequence>
<evidence type="ECO:0000259" key="17">
    <source>
        <dbReference type="PROSITE" id="PS50109"/>
    </source>
</evidence>
<dbReference type="SMART" id="SM00086">
    <property type="entry name" value="PAC"/>
    <property type="match status" value="1"/>
</dbReference>
<evidence type="ECO:0000259" key="18">
    <source>
        <dbReference type="PROSITE" id="PS50110"/>
    </source>
</evidence>
<keyword evidence="10" id="KW-0418">Kinase</keyword>
<gene>
    <name evidence="21" type="ORF">ACG33_12905</name>
</gene>
<dbReference type="CDD" id="cd00156">
    <property type="entry name" value="REC"/>
    <property type="match status" value="1"/>
</dbReference>
<evidence type="ECO:0000256" key="4">
    <source>
        <dbReference type="ARBA" id="ARBA00012438"/>
    </source>
</evidence>
<comment type="function">
    <text evidence="14">Member of the two-component regulatory system NreB/NreC involved in the control of dissimilatory nitrate/nitrite reduction in response to oxygen. NreB functions as a direct oxygen sensor histidine kinase which is autophosphorylated, in the absence of oxygen, probably at the conserved histidine residue, and transfers its phosphate group probably to a conserved aspartate residue of NreC. NreB/NreC activates the expression of the nitrate (narGHJI) and nitrite (nir) reductase operons, as well as the putative nitrate transporter gene narT.</text>
</comment>
<dbReference type="InterPro" id="IPR005467">
    <property type="entry name" value="His_kinase_dom"/>
</dbReference>
<dbReference type="InterPro" id="IPR003594">
    <property type="entry name" value="HATPase_dom"/>
</dbReference>
<evidence type="ECO:0000256" key="5">
    <source>
        <dbReference type="ARBA" id="ARBA00017322"/>
    </source>
</evidence>
<feature type="domain" description="PAC" evidence="20">
    <location>
        <begin position="218"/>
        <end position="269"/>
    </location>
</feature>
<dbReference type="InterPro" id="IPR000700">
    <property type="entry name" value="PAS-assoc_C"/>
</dbReference>
<keyword evidence="13" id="KW-0411">Iron-sulfur</keyword>
<proteinExistence type="predicted"/>
<dbReference type="InterPro" id="IPR004358">
    <property type="entry name" value="Sig_transdc_His_kin-like_C"/>
</dbReference>
<dbReference type="EMBL" id="CP011971">
    <property type="protein sequence ID" value="AMN47980.1"/>
    <property type="molecule type" value="Genomic_DNA"/>
</dbReference>
<keyword evidence="22" id="KW-1185">Reference proteome</keyword>
<feature type="modified residue" description="4-aspartylphosphate" evidence="16">
    <location>
        <position position="61"/>
    </location>
</feature>
<dbReference type="NCBIfam" id="TIGR00229">
    <property type="entry name" value="sensory_box"/>
    <property type="match status" value="1"/>
</dbReference>
<dbReference type="InterPro" id="IPR035965">
    <property type="entry name" value="PAS-like_dom_sf"/>
</dbReference>
<dbReference type="SUPFAM" id="SSF52172">
    <property type="entry name" value="CheY-like"/>
    <property type="match status" value="1"/>
</dbReference>
<dbReference type="SUPFAM" id="SSF55785">
    <property type="entry name" value="PYP-like sensor domain (PAS domain)"/>
    <property type="match status" value="1"/>
</dbReference>
<dbReference type="EC" id="2.7.13.3" evidence="4"/>
<name>A0A127FDW5_STEDE</name>
<dbReference type="PROSITE" id="PS50109">
    <property type="entry name" value="HIS_KIN"/>
    <property type="match status" value="1"/>
</dbReference>
<protein>
    <recommendedName>
        <fullName evidence="5">Oxygen sensor histidine kinase NreB</fullName>
        <ecNumber evidence="4">2.7.13.3</ecNumber>
    </recommendedName>
    <alternativeName>
        <fullName evidence="15">Nitrogen regulation protein B</fullName>
    </alternativeName>
</protein>
<dbReference type="PANTHER" id="PTHR24421">
    <property type="entry name" value="NITRATE/NITRITE SENSOR PROTEIN NARX-RELATED"/>
    <property type="match status" value="1"/>
</dbReference>
<dbReference type="GO" id="GO:0016020">
    <property type="term" value="C:membrane"/>
    <property type="evidence" value="ECO:0007669"/>
    <property type="project" value="InterPro"/>
</dbReference>
<evidence type="ECO:0000256" key="8">
    <source>
        <dbReference type="ARBA" id="ARBA00022679"/>
    </source>
</evidence>
<dbReference type="Gene3D" id="3.30.450.20">
    <property type="entry name" value="PAS domain"/>
    <property type="match status" value="1"/>
</dbReference>
<dbReference type="SMART" id="SM00448">
    <property type="entry name" value="REC"/>
    <property type="match status" value="1"/>
</dbReference>
<evidence type="ECO:0000256" key="9">
    <source>
        <dbReference type="ARBA" id="ARBA00022723"/>
    </source>
</evidence>
<accession>A0A127FDW5</accession>
<evidence type="ECO:0000256" key="2">
    <source>
        <dbReference type="ARBA" id="ARBA00001966"/>
    </source>
</evidence>
<evidence type="ECO:0000256" key="1">
    <source>
        <dbReference type="ARBA" id="ARBA00000085"/>
    </source>
</evidence>
<evidence type="ECO:0000256" key="12">
    <source>
        <dbReference type="ARBA" id="ARBA00023012"/>
    </source>
</evidence>
<dbReference type="Pfam" id="PF07730">
    <property type="entry name" value="HisKA_3"/>
    <property type="match status" value="1"/>
</dbReference>
<dbReference type="Pfam" id="PF08448">
    <property type="entry name" value="PAS_4"/>
    <property type="match status" value="1"/>
</dbReference>
<evidence type="ECO:0000313" key="22">
    <source>
        <dbReference type="Proteomes" id="UP000070250"/>
    </source>
</evidence>
<evidence type="ECO:0000256" key="3">
    <source>
        <dbReference type="ARBA" id="ARBA00004496"/>
    </source>
</evidence>
<comment type="cofactor">
    <cofactor evidence="2">
        <name>[4Fe-4S] cluster</name>
        <dbReference type="ChEBI" id="CHEBI:49883"/>
    </cofactor>
</comment>
<dbReference type="Pfam" id="PF00072">
    <property type="entry name" value="Response_reg"/>
    <property type="match status" value="1"/>
</dbReference>
<evidence type="ECO:0000259" key="19">
    <source>
        <dbReference type="PROSITE" id="PS50112"/>
    </source>
</evidence>
<dbReference type="GO" id="GO:0046872">
    <property type="term" value="F:metal ion binding"/>
    <property type="evidence" value="ECO:0007669"/>
    <property type="project" value="UniProtKB-KW"/>
</dbReference>
<evidence type="ECO:0000313" key="21">
    <source>
        <dbReference type="EMBL" id="AMN47980.1"/>
    </source>
</evidence>
<evidence type="ECO:0000256" key="14">
    <source>
        <dbReference type="ARBA" id="ARBA00024827"/>
    </source>
</evidence>
<dbReference type="GO" id="GO:0051539">
    <property type="term" value="F:4 iron, 4 sulfur cluster binding"/>
    <property type="evidence" value="ECO:0007669"/>
    <property type="project" value="UniProtKB-KW"/>
</dbReference>
<keyword evidence="16" id="KW-0597">Phosphoprotein</keyword>
<dbReference type="InterPro" id="IPR000014">
    <property type="entry name" value="PAS"/>
</dbReference>
<dbReference type="InterPro" id="IPR050482">
    <property type="entry name" value="Sensor_HK_TwoCompSys"/>
</dbReference>
<dbReference type="PRINTS" id="PR00344">
    <property type="entry name" value="BCTRLSENSOR"/>
</dbReference>
<dbReference type="Gene3D" id="3.30.565.10">
    <property type="entry name" value="Histidine kinase-like ATPase, C-terminal domain"/>
    <property type="match status" value="1"/>
</dbReference>
<reference evidence="21 22" key="1">
    <citation type="submission" date="2015-06" db="EMBL/GenBank/DDBJ databases">
        <title>A Comprehensive Approach to Explore the Metabolic and Phylogenetic Diversity of Bacterial Steroid Degradation in the Environment: Testosterone as an Example.</title>
        <authorList>
            <person name="Yang F.-C."/>
            <person name="Chen Y.-L."/>
            <person name="Yu C.-P."/>
            <person name="Tang S.-L."/>
            <person name="Wang P.-H."/>
            <person name="Ismail W."/>
            <person name="Wang C.-H."/>
            <person name="Yang C.-Y."/>
            <person name="Chiang Y.-R."/>
        </authorList>
    </citation>
    <scope>NUCLEOTIDE SEQUENCE [LARGE SCALE GENOMIC DNA]</scope>
    <source>
        <strain evidence="21 22">DSM 18526</strain>
    </source>
</reference>
<evidence type="ECO:0000259" key="20">
    <source>
        <dbReference type="PROSITE" id="PS50113"/>
    </source>
</evidence>
<dbReference type="PROSITE" id="PS50110">
    <property type="entry name" value="RESPONSE_REGULATORY"/>
    <property type="match status" value="1"/>
</dbReference>
<organism evidence="21 22">
    <name type="scientific">Steroidobacter denitrificans</name>
    <dbReference type="NCBI Taxonomy" id="465721"/>
    <lineage>
        <taxon>Bacteria</taxon>
        <taxon>Pseudomonadati</taxon>
        <taxon>Pseudomonadota</taxon>
        <taxon>Gammaproteobacteria</taxon>
        <taxon>Steroidobacterales</taxon>
        <taxon>Steroidobacteraceae</taxon>
        <taxon>Steroidobacter</taxon>
    </lineage>
</organism>
<dbReference type="Gene3D" id="3.40.50.2300">
    <property type="match status" value="1"/>
</dbReference>
<keyword evidence="8" id="KW-0808">Transferase</keyword>
<dbReference type="InterPro" id="IPR036890">
    <property type="entry name" value="HATPase_C_sf"/>
</dbReference>
<dbReference type="Gene3D" id="1.20.5.1930">
    <property type="match status" value="1"/>
</dbReference>
<dbReference type="PROSITE" id="PS50113">
    <property type="entry name" value="PAC"/>
    <property type="match status" value="1"/>
</dbReference>
<keyword evidence="6" id="KW-0004">4Fe-4S</keyword>
<evidence type="ECO:0000256" key="10">
    <source>
        <dbReference type="ARBA" id="ARBA00022777"/>
    </source>
</evidence>
<keyword evidence="11" id="KW-0408">Iron</keyword>
<dbReference type="GO" id="GO:0005737">
    <property type="term" value="C:cytoplasm"/>
    <property type="evidence" value="ECO:0007669"/>
    <property type="project" value="UniProtKB-SubCell"/>
</dbReference>
<dbReference type="STRING" id="465721.ACG33_12905"/>
<comment type="subcellular location">
    <subcellularLocation>
        <location evidence="3">Cytoplasm</location>
    </subcellularLocation>
</comment>
<dbReference type="AlphaFoldDB" id="A0A127FDW5"/>
<evidence type="ECO:0000256" key="6">
    <source>
        <dbReference type="ARBA" id="ARBA00022485"/>
    </source>
</evidence>
<dbReference type="GO" id="GO:0046983">
    <property type="term" value="F:protein dimerization activity"/>
    <property type="evidence" value="ECO:0007669"/>
    <property type="project" value="InterPro"/>
</dbReference>
<comment type="catalytic activity">
    <reaction evidence="1">
        <text>ATP + protein L-histidine = ADP + protein N-phospho-L-histidine.</text>
        <dbReference type="EC" id="2.7.13.3"/>
    </reaction>
</comment>